<dbReference type="EMBL" id="LIZT01000019">
    <property type="protein sequence ID" value="KPJ50537.1"/>
    <property type="molecule type" value="Genomic_DNA"/>
</dbReference>
<gene>
    <name evidence="1" type="ORF">AMJ40_02740</name>
</gene>
<sequence length="325" mass="36537">MKRVGIALVITICFLNAAERSASEFLFTKVIDGIPYVVVNDQQILQRAQASLLHSLLIGPTYQRGPIVFVDTAHPEVNEKLGLYWEPGDYRLWPIVGPEGNMKYWVGYKPGDCFTMQEVTDDGSGQQCDITVDKVFYSVWGRKSAIVLKCEPVPLDSTSISREHRTFYCPYITYPCTRWIPTTPRGPIDIEIPDTIARKVHSLSSTFFPADILHESVRTTVKPLRLHRKSGDRLYYAVVLSYGEKGVTGVLYLLDASGGVIQRLSDRYFSQIMGITDTNRDGTHELIVFIGGAYGGGMLIYLLEWDDKKELAKLSSATYIDTVFD</sequence>
<dbReference type="AlphaFoldDB" id="A0A0S7WKV5"/>
<proteinExistence type="predicted"/>
<accession>A0A0S7WKV5</accession>
<reference evidence="1 2" key="1">
    <citation type="journal article" date="2015" name="Microbiome">
        <title>Genomic resolution of linkages in carbon, nitrogen, and sulfur cycling among widespread estuary sediment bacteria.</title>
        <authorList>
            <person name="Baker B.J."/>
            <person name="Lazar C.S."/>
            <person name="Teske A.P."/>
            <person name="Dick G.J."/>
        </authorList>
    </citation>
    <scope>NUCLEOTIDE SEQUENCE [LARGE SCALE GENOMIC DNA]</scope>
    <source>
        <strain evidence="1">DG_26</strain>
    </source>
</reference>
<comment type="caution">
    <text evidence="1">The sequence shown here is derived from an EMBL/GenBank/DDBJ whole genome shotgun (WGS) entry which is preliminary data.</text>
</comment>
<protein>
    <submittedName>
        <fullName evidence="1">Uncharacterized protein</fullName>
    </submittedName>
</protein>
<evidence type="ECO:0000313" key="2">
    <source>
        <dbReference type="Proteomes" id="UP000051124"/>
    </source>
</evidence>
<dbReference type="Proteomes" id="UP000051124">
    <property type="component" value="Unassembled WGS sequence"/>
</dbReference>
<name>A0A0S7WKV5_UNCT6</name>
<evidence type="ECO:0000313" key="1">
    <source>
        <dbReference type="EMBL" id="KPJ50537.1"/>
    </source>
</evidence>
<organism evidence="1 2">
    <name type="scientific">candidate division TA06 bacterium DG_26</name>
    <dbReference type="NCBI Taxonomy" id="1703771"/>
    <lineage>
        <taxon>Bacteria</taxon>
        <taxon>Bacteria division TA06</taxon>
    </lineage>
</organism>